<feature type="compositionally biased region" description="Basic and acidic residues" evidence="1">
    <location>
        <begin position="1"/>
        <end position="25"/>
    </location>
</feature>
<proteinExistence type="predicted"/>
<dbReference type="AlphaFoldDB" id="A0AAE0NET9"/>
<feature type="region of interest" description="Disordered" evidence="1">
    <location>
        <begin position="1"/>
        <end position="29"/>
    </location>
</feature>
<evidence type="ECO:0000313" key="3">
    <source>
        <dbReference type="Proteomes" id="UP001287356"/>
    </source>
</evidence>
<evidence type="ECO:0000313" key="2">
    <source>
        <dbReference type="EMBL" id="KAK3380190.1"/>
    </source>
</evidence>
<accession>A0AAE0NET9</accession>
<evidence type="ECO:0000256" key="1">
    <source>
        <dbReference type="SAM" id="MobiDB-lite"/>
    </source>
</evidence>
<dbReference type="EMBL" id="JAULSN010000002">
    <property type="protein sequence ID" value="KAK3380190.1"/>
    <property type="molecule type" value="Genomic_DNA"/>
</dbReference>
<reference evidence="2" key="1">
    <citation type="journal article" date="2023" name="Mol. Phylogenet. Evol.">
        <title>Genome-scale phylogeny and comparative genomics of the fungal order Sordariales.</title>
        <authorList>
            <person name="Hensen N."/>
            <person name="Bonometti L."/>
            <person name="Westerberg I."/>
            <person name="Brannstrom I.O."/>
            <person name="Guillou S."/>
            <person name="Cros-Aarteil S."/>
            <person name="Calhoun S."/>
            <person name="Haridas S."/>
            <person name="Kuo A."/>
            <person name="Mondo S."/>
            <person name="Pangilinan J."/>
            <person name="Riley R."/>
            <person name="LaButti K."/>
            <person name="Andreopoulos B."/>
            <person name="Lipzen A."/>
            <person name="Chen C."/>
            <person name="Yan M."/>
            <person name="Daum C."/>
            <person name="Ng V."/>
            <person name="Clum A."/>
            <person name="Steindorff A."/>
            <person name="Ohm R.A."/>
            <person name="Martin F."/>
            <person name="Silar P."/>
            <person name="Natvig D.O."/>
            <person name="Lalanne C."/>
            <person name="Gautier V."/>
            <person name="Ament-Velasquez S.L."/>
            <person name="Kruys A."/>
            <person name="Hutchinson M.I."/>
            <person name="Powell A.J."/>
            <person name="Barry K."/>
            <person name="Miller A.N."/>
            <person name="Grigoriev I.V."/>
            <person name="Debuchy R."/>
            <person name="Gladieux P."/>
            <person name="Hiltunen Thoren M."/>
            <person name="Johannesson H."/>
        </authorList>
    </citation>
    <scope>NUCLEOTIDE SEQUENCE</scope>
    <source>
        <strain evidence="2">CBS 958.72</strain>
    </source>
</reference>
<reference evidence="2" key="2">
    <citation type="submission" date="2023-06" db="EMBL/GenBank/DDBJ databases">
        <authorList>
            <consortium name="Lawrence Berkeley National Laboratory"/>
            <person name="Haridas S."/>
            <person name="Hensen N."/>
            <person name="Bonometti L."/>
            <person name="Westerberg I."/>
            <person name="Brannstrom I.O."/>
            <person name="Guillou S."/>
            <person name="Cros-Aarteil S."/>
            <person name="Calhoun S."/>
            <person name="Kuo A."/>
            <person name="Mondo S."/>
            <person name="Pangilinan J."/>
            <person name="Riley R."/>
            <person name="Labutti K."/>
            <person name="Andreopoulos B."/>
            <person name="Lipzen A."/>
            <person name="Chen C."/>
            <person name="Yanf M."/>
            <person name="Daum C."/>
            <person name="Ng V."/>
            <person name="Clum A."/>
            <person name="Steindorff A."/>
            <person name="Ohm R."/>
            <person name="Martin F."/>
            <person name="Silar P."/>
            <person name="Natvig D."/>
            <person name="Lalanne C."/>
            <person name="Gautier V."/>
            <person name="Ament-Velasquez S.L."/>
            <person name="Kruys A."/>
            <person name="Hutchinson M.I."/>
            <person name="Powell A.J."/>
            <person name="Barry K."/>
            <person name="Miller A.N."/>
            <person name="Grigoriev I.V."/>
            <person name="Debuchy R."/>
            <person name="Gladieux P."/>
            <person name="Thoren M.H."/>
            <person name="Johannesson H."/>
        </authorList>
    </citation>
    <scope>NUCLEOTIDE SEQUENCE</scope>
    <source>
        <strain evidence="2">CBS 958.72</strain>
    </source>
</reference>
<gene>
    <name evidence="2" type="ORF">B0T24DRAFT_614495</name>
</gene>
<organism evidence="2 3">
    <name type="scientific">Lasiosphaeria ovina</name>
    <dbReference type="NCBI Taxonomy" id="92902"/>
    <lineage>
        <taxon>Eukaryota</taxon>
        <taxon>Fungi</taxon>
        <taxon>Dikarya</taxon>
        <taxon>Ascomycota</taxon>
        <taxon>Pezizomycotina</taxon>
        <taxon>Sordariomycetes</taxon>
        <taxon>Sordariomycetidae</taxon>
        <taxon>Sordariales</taxon>
        <taxon>Lasiosphaeriaceae</taxon>
        <taxon>Lasiosphaeria</taxon>
    </lineage>
</organism>
<keyword evidence="3" id="KW-1185">Reference proteome</keyword>
<comment type="caution">
    <text evidence="2">The sequence shown here is derived from an EMBL/GenBank/DDBJ whole genome shotgun (WGS) entry which is preliminary data.</text>
</comment>
<dbReference type="Proteomes" id="UP001287356">
    <property type="component" value="Unassembled WGS sequence"/>
</dbReference>
<protein>
    <submittedName>
        <fullName evidence="2">Uncharacterized protein</fullName>
    </submittedName>
</protein>
<name>A0AAE0NET9_9PEZI</name>
<sequence>MTKVKGERSPTEPDVKLPRAEEPAAKKAKVSGNARRQFCGCIIVQGSRLHPSTPVEAALEAELNMIALSDYDVQIAVFANSLYHTRDANGGYALVFKQPDGAQIVLAWPLHNTGEDALQGIAVAQAIEVAGKVVRAWADKYVGNLGGRMLNFVPRARVLVFSDNKTMLDVLDWRAASVSAVHYKVIDTIMDQSYKLTHMQEIDVDLQLRWLPSNFGDEHYHVESHHLANTWADQARIQNRTFAIFDGEHGILAMQKGVYENLGEEIKALEAMFPKPSKPPKPGRRDGTWAQPRRVAPKLQKSHFQQARTRAMTAAAAMREQGAAADDESAPTVPRVIFVNNAETTFAVPFAPDGTPAPDIIEIEFSDAPGDDA</sequence>
<feature type="region of interest" description="Disordered" evidence="1">
    <location>
        <begin position="273"/>
        <end position="301"/>
    </location>
</feature>